<proteinExistence type="predicted"/>
<dbReference type="RefSeq" id="WP_097143070.1">
    <property type="nucleotide sequence ID" value="NZ_OBQD01000032.1"/>
</dbReference>
<evidence type="ECO:0000313" key="2">
    <source>
        <dbReference type="Proteomes" id="UP000219167"/>
    </source>
</evidence>
<dbReference type="Proteomes" id="UP000219167">
    <property type="component" value="Unassembled WGS sequence"/>
</dbReference>
<keyword evidence="2" id="KW-1185">Reference proteome</keyword>
<reference evidence="1 2" key="1">
    <citation type="submission" date="2017-08" db="EMBL/GenBank/DDBJ databases">
        <authorList>
            <person name="de Groot N.N."/>
        </authorList>
    </citation>
    <scope>NUCLEOTIDE SEQUENCE [LARGE SCALE GENOMIC DNA]</scope>
    <source>
        <strain evidence="1 2">JC85</strain>
    </source>
</reference>
<name>A0A285V255_9HYPH</name>
<evidence type="ECO:0008006" key="3">
    <source>
        <dbReference type="Google" id="ProtNLM"/>
    </source>
</evidence>
<accession>A0A285V255</accession>
<protein>
    <recommendedName>
        <fullName evidence="3">Phage protein U</fullName>
    </recommendedName>
</protein>
<dbReference type="OrthoDB" id="7678146at2"/>
<dbReference type="InterPro" id="IPR009734">
    <property type="entry name" value="Myoviridae_GpU"/>
</dbReference>
<dbReference type="EMBL" id="OBQD01000032">
    <property type="protein sequence ID" value="SOC47668.1"/>
    <property type="molecule type" value="Genomic_DNA"/>
</dbReference>
<gene>
    <name evidence="1" type="ORF">SAMN05892877_13218</name>
</gene>
<evidence type="ECO:0000313" key="1">
    <source>
        <dbReference type="EMBL" id="SOC47668.1"/>
    </source>
</evidence>
<sequence length="143" mass="15375">MIYALGSLSIKVAPFNVSQVSRDATTDFVAKPVIGAEPPMEYVGEGANKMTLSGQLLPRKLGGLSELDHLHQMRASGQPQYLMRGDGTPFGWHVIESVAERSTYLDARGVGQVIEVTITLRRAGKPAAGAFFSVISNIIGLFQ</sequence>
<dbReference type="Pfam" id="PF06995">
    <property type="entry name" value="Phage_P2_GpU"/>
    <property type="match status" value="1"/>
</dbReference>
<organism evidence="1 2">
    <name type="scientific">Rhizobium subbaraonis</name>
    <dbReference type="NCBI Taxonomy" id="908946"/>
    <lineage>
        <taxon>Bacteria</taxon>
        <taxon>Pseudomonadati</taxon>
        <taxon>Pseudomonadota</taxon>
        <taxon>Alphaproteobacteria</taxon>
        <taxon>Hyphomicrobiales</taxon>
        <taxon>Rhizobiaceae</taxon>
        <taxon>Rhizobium/Agrobacterium group</taxon>
        <taxon>Rhizobium</taxon>
    </lineage>
</organism>
<dbReference type="AlphaFoldDB" id="A0A285V255"/>